<dbReference type="GO" id="GO:0004807">
    <property type="term" value="F:triose-phosphate isomerase activity"/>
    <property type="evidence" value="ECO:0007669"/>
    <property type="project" value="UniProtKB-EC"/>
</dbReference>
<dbReference type="NCBIfam" id="NF003302">
    <property type="entry name" value="PRK04302.1"/>
    <property type="match status" value="1"/>
</dbReference>
<dbReference type="Gene3D" id="3.20.20.70">
    <property type="entry name" value="Aldolase class I"/>
    <property type="match status" value="1"/>
</dbReference>
<sequence>MTAEPQSSPRADFTSPFLIVNPKAYLGSADTLKLALLTDELAGRFGIDVIFTAQHVDLRMVAEATKNLTVTAQHMDPIVKGRGMGHILPDSLVEAGAKAVVLNHAEHQLTLAALDATLERAREVGLMTIVCADTDAQCRAIATLGPDIMICEPTANIGTGQMDAGDYIERTTRIVKDVDPSILVIQAAGVSRGTDITRVLEQGADGSGGTSGIIKHPDWREILTEMFTAIQDFKNRA</sequence>
<dbReference type="InterPro" id="IPR000652">
    <property type="entry name" value="Triosephosphate_isomerase"/>
</dbReference>
<dbReference type="EMBL" id="JAAMOZ010000003">
    <property type="protein sequence ID" value="NIH58430.1"/>
    <property type="molecule type" value="Genomic_DNA"/>
</dbReference>
<evidence type="ECO:0000313" key="3">
    <source>
        <dbReference type="Proteomes" id="UP000749311"/>
    </source>
</evidence>
<dbReference type="Proteomes" id="UP000749311">
    <property type="component" value="Unassembled WGS sequence"/>
</dbReference>
<reference evidence="2 3" key="1">
    <citation type="submission" date="2020-02" db="EMBL/GenBank/DDBJ databases">
        <title>Sequencing the genomes of 1000 actinobacteria strains.</title>
        <authorList>
            <person name="Klenk H.-P."/>
        </authorList>
    </citation>
    <scope>NUCLEOTIDE SEQUENCE [LARGE SCALE GENOMIC DNA]</scope>
    <source>
        <strain evidence="2 3">DSM 19609</strain>
    </source>
</reference>
<dbReference type="InterPro" id="IPR035990">
    <property type="entry name" value="TIM_sf"/>
</dbReference>
<dbReference type="RefSeq" id="WP_167170817.1">
    <property type="nucleotide sequence ID" value="NZ_BAAAOO010000004.1"/>
</dbReference>
<evidence type="ECO:0000256" key="1">
    <source>
        <dbReference type="ARBA" id="ARBA00023235"/>
    </source>
</evidence>
<name>A0ABX0SJ44_9ACTN</name>
<organism evidence="2 3">
    <name type="scientific">Brooklawnia cerclae</name>
    <dbReference type="NCBI Taxonomy" id="349934"/>
    <lineage>
        <taxon>Bacteria</taxon>
        <taxon>Bacillati</taxon>
        <taxon>Actinomycetota</taxon>
        <taxon>Actinomycetes</taxon>
        <taxon>Propionibacteriales</taxon>
        <taxon>Propionibacteriaceae</taxon>
        <taxon>Brooklawnia</taxon>
    </lineage>
</organism>
<dbReference type="PROSITE" id="PS51440">
    <property type="entry name" value="TIM_2"/>
    <property type="match status" value="1"/>
</dbReference>
<protein>
    <submittedName>
        <fullName evidence="2">Triosephosphate isomerase</fullName>
        <ecNumber evidence="2">5.3.1.1</ecNumber>
    </submittedName>
</protein>
<dbReference type="Pfam" id="PF00121">
    <property type="entry name" value="TIM"/>
    <property type="match status" value="1"/>
</dbReference>
<keyword evidence="3" id="KW-1185">Reference proteome</keyword>
<accession>A0ABX0SJ44</accession>
<dbReference type="InterPro" id="IPR013785">
    <property type="entry name" value="Aldolase_TIM"/>
</dbReference>
<evidence type="ECO:0000313" key="2">
    <source>
        <dbReference type="EMBL" id="NIH58430.1"/>
    </source>
</evidence>
<dbReference type="EC" id="5.3.1.1" evidence="2"/>
<keyword evidence="1 2" id="KW-0413">Isomerase</keyword>
<gene>
    <name evidence="2" type="ORF">FB473_003125</name>
</gene>
<dbReference type="SUPFAM" id="SSF51351">
    <property type="entry name" value="Triosephosphate isomerase (TIM)"/>
    <property type="match status" value="1"/>
</dbReference>
<comment type="caution">
    <text evidence="2">The sequence shown here is derived from an EMBL/GenBank/DDBJ whole genome shotgun (WGS) entry which is preliminary data.</text>
</comment>
<proteinExistence type="predicted"/>